<dbReference type="Pfam" id="PF00128">
    <property type="entry name" value="Alpha-amylase"/>
    <property type="match status" value="1"/>
</dbReference>
<dbReference type="InterPro" id="IPR004193">
    <property type="entry name" value="Glyco_hydro_13_N"/>
</dbReference>
<dbReference type="STRING" id="1346286.SAMN05444362_102294"/>
<proteinExistence type="inferred from homology"/>
<accession>A0A1M4WR03</accession>
<dbReference type="GO" id="GO:0004553">
    <property type="term" value="F:hydrolase activity, hydrolyzing O-glycosyl compounds"/>
    <property type="evidence" value="ECO:0007669"/>
    <property type="project" value="InterPro"/>
</dbReference>
<dbReference type="EMBL" id="FQUC01000002">
    <property type="protein sequence ID" value="SHE83721.1"/>
    <property type="molecule type" value="Genomic_DNA"/>
</dbReference>
<dbReference type="CDD" id="cd11350">
    <property type="entry name" value="AmyAc_4"/>
    <property type="match status" value="1"/>
</dbReference>
<dbReference type="OrthoDB" id="9761875at2"/>
<dbReference type="Proteomes" id="UP000184480">
    <property type="component" value="Unassembled WGS sequence"/>
</dbReference>
<dbReference type="GO" id="GO:0005975">
    <property type="term" value="P:carbohydrate metabolic process"/>
    <property type="evidence" value="ECO:0007669"/>
    <property type="project" value="InterPro"/>
</dbReference>
<feature type="domain" description="Glycosyl hydrolase family 13 catalytic" evidence="3">
    <location>
        <begin position="385"/>
        <end position="744"/>
    </location>
</feature>
<evidence type="ECO:0000259" key="3">
    <source>
        <dbReference type="SMART" id="SM00642"/>
    </source>
</evidence>
<dbReference type="InterPro" id="IPR013783">
    <property type="entry name" value="Ig-like_fold"/>
</dbReference>
<reference evidence="5" key="1">
    <citation type="submission" date="2016-11" db="EMBL/GenBank/DDBJ databases">
        <authorList>
            <person name="Varghese N."/>
            <person name="Submissions S."/>
        </authorList>
    </citation>
    <scope>NUCLEOTIDE SEQUENCE [LARGE SCALE GENOMIC DNA]</scope>
    <source>
        <strain evidence="5">DSM 27370</strain>
    </source>
</reference>
<dbReference type="NCBIfam" id="TIGR04183">
    <property type="entry name" value="Por_Secre_tail"/>
    <property type="match status" value="1"/>
</dbReference>
<keyword evidence="5" id="KW-1185">Reference proteome</keyword>
<evidence type="ECO:0000256" key="1">
    <source>
        <dbReference type="ARBA" id="ARBA00008061"/>
    </source>
</evidence>
<dbReference type="Gene3D" id="3.20.20.80">
    <property type="entry name" value="Glycosidases"/>
    <property type="match status" value="1"/>
</dbReference>
<evidence type="ECO:0000313" key="5">
    <source>
        <dbReference type="Proteomes" id="UP000184480"/>
    </source>
</evidence>
<gene>
    <name evidence="4" type="ORF">SAMN05444362_102294</name>
</gene>
<feature type="signal peptide" evidence="2">
    <location>
        <begin position="1"/>
        <end position="19"/>
    </location>
</feature>
<organism evidence="4 5">
    <name type="scientific">Dysgonomonas macrotermitis</name>
    <dbReference type="NCBI Taxonomy" id="1346286"/>
    <lineage>
        <taxon>Bacteria</taxon>
        <taxon>Pseudomonadati</taxon>
        <taxon>Bacteroidota</taxon>
        <taxon>Bacteroidia</taxon>
        <taxon>Bacteroidales</taxon>
        <taxon>Dysgonomonadaceae</taxon>
        <taxon>Dysgonomonas</taxon>
    </lineage>
</organism>
<dbReference type="Gene3D" id="2.60.40.10">
    <property type="entry name" value="Immunoglobulins"/>
    <property type="match status" value="1"/>
</dbReference>
<dbReference type="SUPFAM" id="SSF81296">
    <property type="entry name" value="E set domains"/>
    <property type="match status" value="1"/>
</dbReference>
<dbReference type="Pfam" id="PF02922">
    <property type="entry name" value="CBM_48"/>
    <property type="match status" value="1"/>
</dbReference>
<feature type="chain" id="PRO_5009908164" evidence="2">
    <location>
        <begin position="20"/>
        <end position="910"/>
    </location>
</feature>
<dbReference type="InterPro" id="IPR006047">
    <property type="entry name" value="GH13_cat_dom"/>
</dbReference>
<protein>
    <submittedName>
        <fullName evidence="4">Por secretion system C-terminal sorting domain-containing protein</fullName>
    </submittedName>
</protein>
<dbReference type="Pfam" id="PF18962">
    <property type="entry name" value="Por_Secre_tail"/>
    <property type="match status" value="1"/>
</dbReference>
<dbReference type="AlphaFoldDB" id="A0A1M4WR03"/>
<dbReference type="PANTHER" id="PTHR43002">
    <property type="entry name" value="GLYCOGEN DEBRANCHING ENZYME"/>
    <property type="match status" value="1"/>
</dbReference>
<sequence length="910" mass="102354">MKKIHNLIILFLLPFWLQAQIISTNPTFLTDDVSAEIIFDATGTGLDGFSGDVYAHTGVITDKSSSTSDWKYAPTWLDNSAKYKLVSQGSNEWKLTISPNIRTYYGVADGEKVQKLAFVFRNADGSKEGKDNGKDIFVDIHEVGLIVSFEKPTKDQLLDKNTSLDIKANSSSTSTIRLLLDKTELTKSANITSLSYTYNFTTEGNHWLIAEATLGASVVRDSVYVVVKGDIVSQPLPSDVRAGINYIDDNTVTLVLYAPNKDNVYAIGDFSNWKADNNYQMIKADDYWWITISGLEKNKEYAFQYLVNGTLKIADPYTDKVLDPWNDSYIPSSVYPGLKAYPSGKAEGIVSVFQTGQVAYQWSTPTYTLPARDKMVIYELLIRDFTTEHSFESTIAKLDYLQALGINAIELLPVNEFEGNSSWGYNPSFYFAVDKYYGTKDAFKKFVDECHKRGMAVIIDMVLNHSYGQSPFVQLYWDDANSRPSTDNPWYNTVSPNSSYSWGYDFNHESDQTKALVDSINSYWMSEYKVDGFRFDFTKGFTNKEGDGWAYDQSRIDILKRMTSEIYKRNANAIVIMEHLADNTEETVLADADIMLWGNLNNNYNEATMAWTDGDKTDLSWALYSKRGWAKSNLVAYMESHDEERLMYKALTYGNASGSYNVKDLATALKRAELSAAFYFTLPGAKMIWQFGELGYDYSINTCSDGTTISEDCRVSEKPIRWDYLDVTGRKALYDAYSKLIKLKSENDLFESVDMDYSLTGAQKYIVWKSADLNAFLIGNFDVKEATVSLTLPKSGAWYNAMTGETISAAATAYSEKLQPGEYRLYIDKGDVAGSEDILSESSADITVTDSHVLYNSGNAKQMSVYNLSGSLIAMSRQSSSVDVSTLSQGVYIVKVQLEDKFMTRKFIKK</sequence>
<keyword evidence="2" id="KW-0732">Signal</keyword>
<name>A0A1M4WR03_9BACT</name>
<evidence type="ECO:0000256" key="2">
    <source>
        <dbReference type="SAM" id="SignalP"/>
    </source>
</evidence>
<dbReference type="SMART" id="SM00642">
    <property type="entry name" value="Aamy"/>
    <property type="match status" value="1"/>
</dbReference>
<dbReference type="InterPro" id="IPR014756">
    <property type="entry name" value="Ig_E-set"/>
</dbReference>
<evidence type="ECO:0000313" key="4">
    <source>
        <dbReference type="EMBL" id="SHE83721.1"/>
    </source>
</evidence>
<dbReference type="RefSeq" id="WP_062176241.1">
    <property type="nucleotide sequence ID" value="NZ_BBXL01000002.1"/>
</dbReference>
<dbReference type="InterPro" id="IPR026444">
    <property type="entry name" value="Secre_tail"/>
</dbReference>
<comment type="similarity">
    <text evidence="1">Belongs to the glycosyl hydrolase 13 family.</text>
</comment>
<dbReference type="SUPFAM" id="SSF51445">
    <property type="entry name" value="(Trans)glycosidases"/>
    <property type="match status" value="1"/>
</dbReference>
<dbReference type="InterPro" id="IPR017853">
    <property type="entry name" value="GH"/>
</dbReference>